<protein>
    <submittedName>
        <fullName evidence="1">50S ribosome-binding GTPase</fullName>
    </submittedName>
</protein>
<dbReference type="SUPFAM" id="SSF52540">
    <property type="entry name" value="P-loop containing nucleoside triphosphate hydrolases"/>
    <property type="match status" value="1"/>
</dbReference>
<comment type="caution">
    <text evidence="1">The sequence shown here is derived from an EMBL/GenBank/DDBJ whole genome shotgun (WGS) entry which is preliminary data.</text>
</comment>
<keyword evidence="2" id="KW-1185">Reference proteome</keyword>
<accession>A0A318ISZ8</accession>
<dbReference type="RefSeq" id="WP_059285495.1">
    <property type="nucleotide sequence ID" value="NZ_LNQU01000029.1"/>
</dbReference>
<organism evidence="1 2">
    <name type="scientific">Aquitalea magnusonii</name>
    <dbReference type="NCBI Taxonomy" id="332411"/>
    <lineage>
        <taxon>Bacteria</taxon>
        <taxon>Pseudomonadati</taxon>
        <taxon>Pseudomonadota</taxon>
        <taxon>Betaproteobacteria</taxon>
        <taxon>Neisseriales</taxon>
        <taxon>Chromobacteriaceae</taxon>
        <taxon>Aquitalea</taxon>
    </lineage>
</organism>
<dbReference type="Proteomes" id="UP000248395">
    <property type="component" value="Unassembled WGS sequence"/>
</dbReference>
<dbReference type="OrthoDB" id="9255830at2"/>
<evidence type="ECO:0000313" key="1">
    <source>
        <dbReference type="EMBL" id="PXX38619.1"/>
    </source>
</evidence>
<proteinExistence type="predicted"/>
<reference evidence="1 2" key="1">
    <citation type="submission" date="2018-05" db="EMBL/GenBank/DDBJ databases">
        <title>Genomic Encyclopedia of Type Strains, Phase IV (KMG-IV): sequencing the most valuable type-strain genomes for metagenomic binning, comparative biology and taxonomic classification.</title>
        <authorList>
            <person name="Goeker M."/>
        </authorList>
    </citation>
    <scope>NUCLEOTIDE SEQUENCE [LARGE SCALE GENOMIC DNA]</scope>
    <source>
        <strain evidence="1 2">DSM 25134</strain>
    </source>
</reference>
<sequence>MLKVNALILGKSGSGKSSLLNYLWGAKIADVAAGRPVTPESDSSSQGIYPYPPVILDELQLVIHDSWGMEANKAEKWKDLIKKESQKCDSSNKISNWIHTIIYCVSAKGARIEDFELDSIISPLIADGNRILFVLTKADIASENEKVSLRNILTSQFPHQSGIIEVSSHSQLLRSGKRTEAFGREEMLEAILSNLRQNLIEKIPTQLLRRAREGTATLRREAIAYYNKEAGFTRTYPAVLSEVGALVQNDSSKLVININLWVEQALKDAAEIYHLVGMQFSPNNFSKNDNKTFSGAAFLTQSNISWKAEDYIANTLFHLVPGINILFMFAKKEMHRNMLIEKLDEGINSFENDIVKIAQQIHSKLGEVLALPAPT</sequence>
<name>A0A318ISZ8_9NEIS</name>
<evidence type="ECO:0000313" key="2">
    <source>
        <dbReference type="Proteomes" id="UP000248395"/>
    </source>
</evidence>
<dbReference type="AlphaFoldDB" id="A0A318ISZ8"/>
<dbReference type="EMBL" id="QJKC01000034">
    <property type="protein sequence ID" value="PXX38619.1"/>
    <property type="molecule type" value="Genomic_DNA"/>
</dbReference>
<gene>
    <name evidence="1" type="ORF">DFR38_1344</name>
</gene>
<dbReference type="Gene3D" id="3.40.50.300">
    <property type="entry name" value="P-loop containing nucleotide triphosphate hydrolases"/>
    <property type="match status" value="1"/>
</dbReference>
<dbReference type="InterPro" id="IPR027417">
    <property type="entry name" value="P-loop_NTPase"/>
</dbReference>
<dbReference type="CDD" id="cd00882">
    <property type="entry name" value="Ras_like_GTPase"/>
    <property type="match status" value="1"/>
</dbReference>